<feature type="domain" description="RdRp catalytic" evidence="5">
    <location>
        <begin position="207"/>
        <end position="336"/>
    </location>
</feature>
<evidence type="ECO:0000256" key="4">
    <source>
        <dbReference type="SAM" id="Phobius"/>
    </source>
</evidence>
<keyword evidence="3" id="KW-0693">Viral RNA replication</keyword>
<sequence length="731" mass="85646">MGGGGLKNLKKCHEYIRVGGSTQDLINYVACYQDRSNKNYVFINSINVIHRKYSSLGQKRLVLASVSKTLDNISLNFNASAGIYKQMGFTKKVTCAPILVMAYLAIFTAWCTNPDTLINVKEVWTVAGRPKLLTVDKALLNARKSLPNCRAISIASPIEQFLSFPIYHPVSKCFESFFKTNGYGIAIGVDRNSLDWKLISDNFANAKYVYGGDYSKYDTSIPRDLMIRGIDVAIDMYYNMSKHNTVAQPIRNYLKRYRQWFIDNIVDKEIIIQDVIKFKVTNGMPSGVLWTSLLNSIVNLIIIEEAMSHMKIKNFKPVVYGDDHIVIIYDDILDSENFCVNIGNFIEGNFGIKCNPDDALLTTPEYFFVGYERPVYKTGTDFSKGTRGLKPLYSEMSDTMFDQYDESKGQTHRWKYNFSKRVKFLQYYWMKSGLAIRPSIDTLNRLLNPEKKIKWITDYEAHLFAFLADNFNNAHVRSSFYIYFYDLGFLRTMFDYKRNRLMDVAFLPKVPQYFNKYYIKNTPCCNTRLWFRYQNGKHVDPYNHPSMDAFNKRFHRLQRRIFYLITSIKDIEFYKKKDLLITLYKKQITGELNSSSLLYQNNLKLYKQVKLSITEKDEITGEQSRNVALKVNSYFSKTFKDFVLPIDIIAILAQDAMIQYYVNPTVSLRKDDIRTFNIRQDHIDDLILQYRDLFRKEFVNLKCKPKFIFQYFDFIYKLCVYFIIIYPIFLL</sequence>
<dbReference type="GO" id="GO:0006351">
    <property type="term" value="P:DNA-templated transcription"/>
    <property type="evidence" value="ECO:0007669"/>
    <property type="project" value="InterPro"/>
</dbReference>
<dbReference type="GO" id="GO:0003723">
    <property type="term" value="F:RNA binding"/>
    <property type="evidence" value="ECO:0007669"/>
    <property type="project" value="InterPro"/>
</dbReference>
<evidence type="ECO:0000313" key="6">
    <source>
        <dbReference type="EMBL" id="APG78262.1"/>
    </source>
</evidence>
<dbReference type="InterPro" id="IPR001205">
    <property type="entry name" value="RNA-dir_pol_C"/>
</dbReference>
<evidence type="ECO:0000259" key="5">
    <source>
        <dbReference type="PROSITE" id="PS50507"/>
    </source>
</evidence>
<dbReference type="Pfam" id="PF00680">
    <property type="entry name" value="RdRP_1"/>
    <property type="match status" value="1"/>
</dbReference>
<evidence type="ECO:0000256" key="3">
    <source>
        <dbReference type="ARBA" id="ARBA00022953"/>
    </source>
</evidence>
<dbReference type="SUPFAM" id="SSF56672">
    <property type="entry name" value="DNA/RNA polymerases"/>
    <property type="match status" value="1"/>
</dbReference>
<keyword evidence="4" id="KW-0812">Transmembrane</keyword>
<dbReference type="InterPro" id="IPR043502">
    <property type="entry name" value="DNA/RNA_pol_sf"/>
</dbReference>
<reference evidence="6" key="1">
    <citation type="journal article" date="2016" name="Nature">
        <title>Redefining the invertebrate RNA virosphere.</title>
        <authorList>
            <person name="Shi M."/>
            <person name="Lin X.D."/>
            <person name="Tian J.H."/>
            <person name="Chen L.J."/>
            <person name="Chen X."/>
            <person name="Li C.X."/>
            <person name="Qin X.C."/>
            <person name="Li J."/>
            <person name="Cao J.P."/>
            <person name="Eden J.S."/>
            <person name="Buchmann J."/>
            <person name="Wang W."/>
            <person name="Xu J."/>
            <person name="Holmes E.C."/>
            <person name="Zhang Y.Z."/>
        </authorList>
    </citation>
    <scope>NUCLEOTIDE SEQUENCE</scope>
    <source>
        <strain evidence="6">SCM33193</strain>
    </source>
</reference>
<evidence type="ECO:0000256" key="1">
    <source>
        <dbReference type="ARBA" id="ARBA00022679"/>
    </source>
</evidence>
<keyword evidence="4" id="KW-1133">Transmembrane helix</keyword>
<organism evidence="6">
    <name type="scientific">Hubei partiti-like virus 59</name>
    <dbReference type="NCBI Taxonomy" id="1923068"/>
    <lineage>
        <taxon>Viruses</taxon>
        <taxon>Riboviria</taxon>
    </lineage>
</organism>
<dbReference type="Gene3D" id="3.30.70.270">
    <property type="match status" value="1"/>
</dbReference>
<keyword evidence="4" id="KW-0472">Membrane</keyword>
<feature type="transmembrane region" description="Helical" evidence="4">
    <location>
        <begin position="708"/>
        <end position="729"/>
    </location>
</feature>
<dbReference type="EMBL" id="KX884149">
    <property type="protein sequence ID" value="APG78262.1"/>
    <property type="molecule type" value="Genomic_RNA"/>
</dbReference>
<name>A0A1L3KLL9_9VIRU</name>
<dbReference type="GO" id="GO:0003968">
    <property type="term" value="F:RNA-directed RNA polymerase activity"/>
    <property type="evidence" value="ECO:0007669"/>
    <property type="project" value="InterPro"/>
</dbReference>
<evidence type="ECO:0000256" key="2">
    <source>
        <dbReference type="ARBA" id="ARBA00022695"/>
    </source>
</evidence>
<dbReference type="InterPro" id="IPR043128">
    <property type="entry name" value="Rev_trsase/Diguanyl_cyclase"/>
</dbReference>
<dbReference type="InterPro" id="IPR007094">
    <property type="entry name" value="RNA-dir_pol_PSvirus"/>
</dbReference>
<proteinExistence type="predicted"/>
<accession>A0A1L3KLL9</accession>
<dbReference type="PROSITE" id="PS50507">
    <property type="entry name" value="RDRP_SSRNA_POS"/>
    <property type="match status" value="1"/>
</dbReference>
<dbReference type="GO" id="GO:0039694">
    <property type="term" value="P:viral RNA genome replication"/>
    <property type="evidence" value="ECO:0007669"/>
    <property type="project" value="InterPro"/>
</dbReference>
<keyword evidence="2" id="KW-0548">Nucleotidyltransferase</keyword>
<keyword evidence="1" id="KW-0808">Transferase</keyword>
<protein>
    <submittedName>
        <fullName evidence="6">RdRp</fullName>
    </submittedName>
</protein>